<evidence type="ECO:0000313" key="5">
    <source>
        <dbReference type="EMBL" id="RBP36263.1"/>
    </source>
</evidence>
<feature type="domain" description="Leucine-binding protein" evidence="4">
    <location>
        <begin position="38"/>
        <end position="377"/>
    </location>
</feature>
<dbReference type="Proteomes" id="UP000253628">
    <property type="component" value="Unassembled WGS sequence"/>
</dbReference>
<proteinExistence type="inferred from homology"/>
<dbReference type="CDD" id="cd06337">
    <property type="entry name" value="PBP1_ABC_ligand_binding-like"/>
    <property type="match status" value="1"/>
</dbReference>
<dbReference type="PANTHER" id="PTHR30483:SF6">
    <property type="entry name" value="PERIPLASMIC BINDING PROTEIN OF ABC TRANSPORTER FOR NATURAL AMINO ACIDS"/>
    <property type="match status" value="1"/>
</dbReference>
<protein>
    <submittedName>
        <fullName evidence="5">Branched-chain amino acid transport system substrate-binding protein</fullName>
    </submittedName>
</protein>
<keyword evidence="2 3" id="KW-0732">Signal</keyword>
<dbReference type="SUPFAM" id="SSF53822">
    <property type="entry name" value="Periplasmic binding protein-like I"/>
    <property type="match status" value="1"/>
</dbReference>
<dbReference type="Pfam" id="PF13458">
    <property type="entry name" value="Peripla_BP_6"/>
    <property type="match status" value="1"/>
</dbReference>
<dbReference type="InterPro" id="IPR006311">
    <property type="entry name" value="TAT_signal"/>
</dbReference>
<evidence type="ECO:0000256" key="3">
    <source>
        <dbReference type="SAM" id="SignalP"/>
    </source>
</evidence>
<sequence>MTVDQKRRTLLKTGVLATAASAATLGAPWVRAAGKDTFKIGFVSPVTGPLAVFAEPDKFTLEQVKKAVAGGIVSGGKKYAVEIVYKDSQSNPNRASSAAAELILRDKVDLVVAANTPATTNPVADQCELNGVPCITNDTPWQPHFFGRKGDPKKGFDWTYHFFWGLEDVIGSYSSLWSQIPTSKAVGALWPNDEDGNAWGNEKMGFPPVLAAKGFKTIDRGRFQTPINDFSSFISLFRNGNVDIVTGVLPPPDFANFWNQAGQKDFRPKIVTVAKATEFPAAVAAFGDRADGLTVEVWWSPAHPFNSSLTGQTSRQLADAYTAATGKPWTMPVGFKHSLFEVAIDTLKRAGGKDPKAIRDAIVATHLDTIVGPIDFKTGPVPNISKTPLVSGQWKKGSKGLDLVIVENSLAPNIARQAELEAIKYA</sequence>
<dbReference type="Gene3D" id="3.40.50.2300">
    <property type="match status" value="2"/>
</dbReference>
<evidence type="ECO:0000256" key="2">
    <source>
        <dbReference type="ARBA" id="ARBA00022729"/>
    </source>
</evidence>
<keyword evidence="6" id="KW-1185">Reference proteome</keyword>
<dbReference type="PANTHER" id="PTHR30483">
    <property type="entry name" value="LEUCINE-SPECIFIC-BINDING PROTEIN"/>
    <property type="match status" value="1"/>
</dbReference>
<evidence type="ECO:0000256" key="1">
    <source>
        <dbReference type="ARBA" id="ARBA00010062"/>
    </source>
</evidence>
<dbReference type="InterPro" id="IPR028082">
    <property type="entry name" value="Peripla_BP_I"/>
</dbReference>
<dbReference type="OrthoDB" id="6753945at2"/>
<feature type="chain" id="PRO_5016968143" evidence="3">
    <location>
        <begin position="33"/>
        <end position="426"/>
    </location>
</feature>
<name>A0A366H2V5_9BURK</name>
<dbReference type="RefSeq" id="WP_113934698.1">
    <property type="nucleotide sequence ID" value="NZ_JACCEU010000010.1"/>
</dbReference>
<dbReference type="PROSITE" id="PS51318">
    <property type="entry name" value="TAT"/>
    <property type="match status" value="1"/>
</dbReference>
<dbReference type="EMBL" id="QNRQ01000013">
    <property type="protein sequence ID" value="RBP36263.1"/>
    <property type="molecule type" value="Genomic_DNA"/>
</dbReference>
<accession>A0A366H2V5</accession>
<dbReference type="InterPro" id="IPR051010">
    <property type="entry name" value="BCAA_transport"/>
</dbReference>
<comment type="caution">
    <text evidence="5">The sequence shown here is derived from an EMBL/GenBank/DDBJ whole genome shotgun (WGS) entry which is preliminary data.</text>
</comment>
<feature type="signal peptide" evidence="3">
    <location>
        <begin position="1"/>
        <end position="32"/>
    </location>
</feature>
<comment type="similarity">
    <text evidence="1">Belongs to the leucine-binding protein family.</text>
</comment>
<evidence type="ECO:0000313" key="6">
    <source>
        <dbReference type="Proteomes" id="UP000253628"/>
    </source>
</evidence>
<dbReference type="AlphaFoldDB" id="A0A366H2V5"/>
<gene>
    <name evidence="5" type="ORF">DFR37_11394</name>
</gene>
<reference evidence="5 6" key="1">
    <citation type="submission" date="2018-06" db="EMBL/GenBank/DDBJ databases">
        <title>Genomic Encyclopedia of Type Strains, Phase IV (KMG-IV): sequencing the most valuable type-strain genomes for metagenomic binning, comparative biology and taxonomic classification.</title>
        <authorList>
            <person name="Goeker M."/>
        </authorList>
    </citation>
    <scope>NUCLEOTIDE SEQUENCE [LARGE SCALE GENOMIC DNA]</scope>
    <source>
        <strain evidence="5 6">DSM 25520</strain>
    </source>
</reference>
<evidence type="ECO:0000259" key="4">
    <source>
        <dbReference type="Pfam" id="PF13458"/>
    </source>
</evidence>
<dbReference type="InterPro" id="IPR028081">
    <property type="entry name" value="Leu-bd"/>
</dbReference>
<organism evidence="5 6">
    <name type="scientific">Eoetvoesiella caeni</name>
    <dbReference type="NCBI Taxonomy" id="645616"/>
    <lineage>
        <taxon>Bacteria</taxon>
        <taxon>Pseudomonadati</taxon>
        <taxon>Pseudomonadota</taxon>
        <taxon>Betaproteobacteria</taxon>
        <taxon>Burkholderiales</taxon>
        <taxon>Alcaligenaceae</taxon>
        <taxon>Eoetvoesiella</taxon>
    </lineage>
</organism>